<dbReference type="GO" id="GO:0009234">
    <property type="term" value="P:menaquinone biosynthetic process"/>
    <property type="evidence" value="ECO:0007669"/>
    <property type="project" value="UniProtKB-UniRule"/>
</dbReference>
<dbReference type="InterPro" id="IPR019963">
    <property type="entry name" value="FL_hydrolase_MqnB"/>
</dbReference>
<dbReference type="EMBL" id="SLXV01000059">
    <property type="protein sequence ID" value="TCP61757.1"/>
    <property type="molecule type" value="Genomic_DNA"/>
</dbReference>
<gene>
    <name evidence="1" type="primary">mqnB</name>
    <name evidence="4" type="ORF">EDD57_1594</name>
</gene>
<dbReference type="EC" id="3.2.2.26" evidence="1 2"/>
<sequence>MGTSRILIVTAVEVERKAVLRGLGHENERVKVIAAGVGPVSSAVQTILELVQSPIPFDLVIIAGVAGGFVGRAEVGHIVVADQIRSGDLGAESPDGFISIDELGFGSGSIEVEEKMTKRIYQTLMQAGVPVSMGPILTMNTTTGTTETAKRLVADYPEARAEAMEGFGIATAAQKMNIPVCEIRSISNLVGPRDRDGWKLQDALLMLEEAFSKCKEVL</sequence>
<dbReference type="NCBIfam" id="NF006087">
    <property type="entry name" value="PRK08236.1"/>
    <property type="match status" value="1"/>
</dbReference>
<dbReference type="AlphaFoldDB" id="A0A4R2RHY2"/>
<dbReference type="InterPro" id="IPR000845">
    <property type="entry name" value="Nucleoside_phosphorylase_d"/>
</dbReference>
<dbReference type="InterPro" id="IPR035994">
    <property type="entry name" value="Nucleoside_phosphorylase_sf"/>
</dbReference>
<evidence type="ECO:0000256" key="2">
    <source>
        <dbReference type="NCBIfam" id="TIGR03664"/>
    </source>
</evidence>
<organism evidence="4 5">
    <name type="scientific">Baia soyae</name>
    <dbReference type="NCBI Taxonomy" id="1544746"/>
    <lineage>
        <taxon>Bacteria</taxon>
        <taxon>Bacillati</taxon>
        <taxon>Bacillota</taxon>
        <taxon>Bacilli</taxon>
        <taxon>Bacillales</taxon>
        <taxon>Thermoactinomycetaceae</taxon>
        <taxon>Baia</taxon>
    </lineage>
</organism>
<comment type="catalytic activity">
    <reaction evidence="1">
        <text>futalosine + H2O = dehypoxanthine futalosine + hypoxanthine</text>
        <dbReference type="Rhea" id="RHEA:25904"/>
        <dbReference type="ChEBI" id="CHEBI:15377"/>
        <dbReference type="ChEBI" id="CHEBI:17368"/>
        <dbReference type="ChEBI" id="CHEBI:58863"/>
        <dbReference type="ChEBI" id="CHEBI:58864"/>
        <dbReference type="EC" id="3.2.2.26"/>
    </reaction>
</comment>
<dbReference type="OrthoDB" id="9788270at2"/>
<dbReference type="UniPathway" id="UPA00079"/>
<keyword evidence="1 4" id="KW-0378">Hydrolase</keyword>
<keyword evidence="5" id="KW-1185">Reference proteome</keyword>
<protein>
    <recommendedName>
        <fullName evidence="1 2">Futalosine hydrolase</fullName>
        <shortName evidence="1">FL hydrolase</shortName>
        <ecNumber evidence="1 2">3.2.2.26</ecNumber>
    </recommendedName>
    <alternativeName>
        <fullName evidence="1">Futalosine nucleosidase</fullName>
    </alternativeName>
    <alternativeName>
        <fullName evidence="1">Menaquinone biosynthetic enzyme MqnB</fullName>
    </alternativeName>
</protein>
<proteinExistence type="inferred from homology"/>
<accession>A0A4R2RHY2</accession>
<dbReference type="GO" id="GO:0008930">
    <property type="term" value="F:methylthioadenosine nucleosidase activity"/>
    <property type="evidence" value="ECO:0007669"/>
    <property type="project" value="TreeGrafter"/>
</dbReference>
<evidence type="ECO:0000259" key="3">
    <source>
        <dbReference type="Pfam" id="PF01048"/>
    </source>
</evidence>
<evidence type="ECO:0000313" key="4">
    <source>
        <dbReference type="EMBL" id="TCP61757.1"/>
    </source>
</evidence>
<dbReference type="GO" id="GO:0009116">
    <property type="term" value="P:nucleoside metabolic process"/>
    <property type="evidence" value="ECO:0007669"/>
    <property type="project" value="InterPro"/>
</dbReference>
<dbReference type="Gene3D" id="3.40.50.1580">
    <property type="entry name" value="Nucleoside phosphorylase domain"/>
    <property type="match status" value="1"/>
</dbReference>
<dbReference type="RefSeq" id="WP_131849937.1">
    <property type="nucleotide sequence ID" value="NZ_SLXV01000059.1"/>
</dbReference>
<keyword evidence="1" id="KW-0474">Menaquinone biosynthesis</keyword>
<dbReference type="GO" id="GO:0008782">
    <property type="term" value="F:adenosylhomocysteine nucleosidase activity"/>
    <property type="evidence" value="ECO:0007669"/>
    <property type="project" value="TreeGrafter"/>
</dbReference>
<comment type="function">
    <text evidence="1">Catalyzes the hydrolysis of futalosine (FL) to dehypoxanthine futalosine (DHFL) and hypoxanthine, a step in the biosynthesis of menaquinone (MK, vitamin K2).</text>
</comment>
<dbReference type="HAMAP" id="MF_00991">
    <property type="entry name" value="MqnB"/>
    <property type="match status" value="1"/>
</dbReference>
<dbReference type="PANTHER" id="PTHR46832:SF2">
    <property type="entry name" value="FUTALOSINE HYDROLASE"/>
    <property type="match status" value="1"/>
</dbReference>
<comment type="caution">
    <text evidence="4">The sequence shown here is derived from an EMBL/GenBank/DDBJ whole genome shotgun (WGS) entry which is preliminary data.</text>
</comment>
<dbReference type="Pfam" id="PF01048">
    <property type="entry name" value="PNP_UDP_1"/>
    <property type="match status" value="1"/>
</dbReference>
<name>A0A4R2RHY2_9BACL</name>
<dbReference type="PANTHER" id="PTHR46832">
    <property type="entry name" value="5'-METHYLTHIOADENOSINE/S-ADENOSYLHOMOCYSTEINE NUCLEOSIDASE"/>
    <property type="match status" value="1"/>
</dbReference>
<dbReference type="SUPFAM" id="SSF53167">
    <property type="entry name" value="Purine and uridine phosphorylases"/>
    <property type="match status" value="1"/>
</dbReference>
<reference evidence="4 5" key="1">
    <citation type="submission" date="2019-03" db="EMBL/GenBank/DDBJ databases">
        <title>Genomic Encyclopedia of Type Strains, Phase IV (KMG-IV): sequencing the most valuable type-strain genomes for metagenomic binning, comparative biology and taxonomic classification.</title>
        <authorList>
            <person name="Goeker M."/>
        </authorList>
    </citation>
    <scope>NUCLEOTIDE SEQUENCE [LARGE SCALE GENOMIC DNA]</scope>
    <source>
        <strain evidence="4 5">DSM 46831</strain>
    </source>
</reference>
<dbReference type="NCBIfam" id="TIGR03664">
    <property type="entry name" value="fut_nucase"/>
    <property type="match status" value="1"/>
</dbReference>
<comment type="similarity">
    <text evidence="1">Belongs to the PNP/UDP phosphorylase family. Futalosine hydrolase subfamily.</text>
</comment>
<dbReference type="Proteomes" id="UP000294746">
    <property type="component" value="Unassembled WGS sequence"/>
</dbReference>
<dbReference type="GO" id="GO:0019284">
    <property type="term" value="P:L-methionine salvage from S-adenosylmethionine"/>
    <property type="evidence" value="ECO:0007669"/>
    <property type="project" value="TreeGrafter"/>
</dbReference>
<dbReference type="GO" id="GO:0005829">
    <property type="term" value="C:cytosol"/>
    <property type="evidence" value="ECO:0007669"/>
    <property type="project" value="TreeGrafter"/>
</dbReference>
<evidence type="ECO:0000313" key="5">
    <source>
        <dbReference type="Proteomes" id="UP000294746"/>
    </source>
</evidence>
<feature type="domain" description="Nucleoside phosphorylase" evidence="3">
    <location>
        <begin position="27"/>
        <end position="215"/>
    </location>
</feature>
<evidence type="ECO:0000256" key="1">
    <source>
        <dbReference type="HAMAP-Rule" id="MF_00991"/>
    </source>
</evidence>
<comment type="pathway">
    <text evidence="1">Quinol/quinone metabolism; menaquinone biosynthesis.</text>
</comment>
<dbReference type="CDD" id="cd17766">
    <property type="entry name" value="futalosine_nucleosidase_MqnB"/>
    <property type="match status" value="1"/>
</dbReference>